<dbReference type="InterPro" id="IPR050197">
    <property type="entry name" value="Aldolase_class_II_sugar_metab"/>
</dbReference>
<evidence type="ECO:0000256" key="5">
    <source>
        <dbReference type="ARBA" id="ARBA00022723"/>
    </source>
</evidence>
<reference evidence="8" key="1">
    <citation type="journal article" date="2020" name="mSystems">
        <title>Genome- and Community-Level Interaction Insights into Carbon Utilization and Element Cycling Functions of Hydrothermarchaeota in Hydrothermal Sediment.</title>
        <authorList>
            <person name="Zhou Z."/>
            <person name="Liu Y."/>
            <person name="Xu W."/>
            <person name="Pan J."/>
            <person name="Luo Z.H."/>
            <person name="Li M."/>
        </authorList>
    </citation>
    <scope>NUCLEOTIDE SEQUENCE [LARGE SCALE GENOMIC DNA]</scope>
    <source>
        <strain evidence="8">SpSt-81</strain>
    </source>
</reference>
<dbReference type="SMART" id="SM01007">
    <property type="entry name" value="Aldolase_II"/>
    <property type="match status" value="1"/>
</dbReference>
<dbReference type="EMBL" id="DTIN01000011">
    <property type="protein sequence ID" value="HFX13191.1"/>
    <property type="molecule type" value="Genomic_DNA"/>
</dbReference>
<evidence type="ECO:0000256" key="4">
    <source>
        <dbReference type="ARBA" id="ARBA00013186"/>
    </source>
</evidence>
<evidence type="ECO:0000256" key="2">
    <source>
        <dbReference type="ARBA" id="ARBA00001947"/>
    </source>
</evidence>
<dbReference type="Pfam" id="PF00596">
    <property type="entry name" value="Aldolase_II"/>
    <property type="match status" value="1"/>
</dbReference>
<keyword evidence="6" id="KW-0862">Zinc</keyword>
<dbReference type="InterPro" id="IPR036409">
    <property type="entry name" value="Aldolase_II/adducin_N_sf"/>
</dbReference>
<evidence type="ECO:0000259" key="7">
    <source>
        <dbReference type="SMART" id="SM01007"/>
    </source>
</evidence>
<sequence length="229" mass="25742">MLLPKLRKEVYEMNMELPKNGLVVMTSGNVSGRDFETGYIVIKPSGVKYEDLTPEKMVVVDIEGNIVEGDLKPSVDTLSHLVVYKGRKDIGGIVHTHSPYATSFALLGKPIPVYLTSHADYFGEEIPVARYASPLPLEDVGNALLEVINKEDRPEWVKKHLPFVPVVLLKSHGVFTFGRTPSEALKYAVMVEEIAKTCYLALTIGKLDLLPKEEIEKWFKRFHEVYGQK</sequence>
<dbReference type="NCBIfam" id="NF005123">
    <property type="entry name" value="PRK06557.1"/>
    <property type="match status" value="1"/>
</dbReference>
<dbReference type="PANTHER" id="PTHR22789">
    <property type="entry name" value="FUCULOSE PHOSPHATE ALDOLASE"/>
    <property type="match status" value="1"/>
</dbReference>
<gene>
    <name evidence="8" type="ORF">ENW00_03405</name>
</gene>
<dbReference type="GO" id="GO:0005829">
    <property type="term" value="C:cytosol"/>
    <property type="evidence" value="ECO:0007669"/>
    <property type="project" value="TreeGrafter"/>
</dbReference>
<evidence type="ECO:0000256" key="3">
    <source>
        <dbReference type="ARBA" id="ARBA00010037"/>
    </source>
</evidence>
<dbReference type="SUPFAM" id="SSF53639">
    <property type="entry name" value="AraD/HMP-PK domain-like"/>
    <property type="match status" value="1"/>
</dbReference>
<evidence type="ECO:0000256" key="6">
    <source>
        <dbReference type="ARBA" id="ARBA00022833"/>
    </source>
</evidence>
<comment type="caution">
    <text evidence="8">The sequence shown here is derived from an EMBL/GenBank/DDBJ whole genome shotgun (WGS) entry which is preliminary data.</text>
</comment>
<comment type="catalytic activity">
    <reaction evidence="1">
        <text>L-ribulose 5-phosphate = D-xylulose 5-phosphate</text>
        <dbReference type="Rhea" id="RHEA:22368"/>
        <dbReference type="ChEBI" id="CHEBI:57737"/>
        <dbReference type="ChEBI" id="CHEBI:58226"/>
        <dbReference type="EC" id="5.1.3.4"/>
    </reaction>
</comment>
<evidence type="ECO:0000256" key="1">
    <source>
        <dbReference type="ARBA" id="ARBA00001726"/>
    </source>
</evidence>
<name>A0A7C3MKH6_DICTH</name>
<feature type="domain" description="Class II aldolase/adducin N-terminal" evidence="7">
    <location>
        <begin position="8"/>
        <end position="199"/>
    </location>
</feature>
<dbReference type="InterPro" id="IPR001303">
    <property type="entry name" value="Aldolase_II/adducin_N"/>
</dbReference>
<accession>A0A7C3MKH6</accession>
<protein>
    <recommendedName>
        <fullName evidence="4">L-ribulose-5-phosphate 4-epimerase</fullName>
        <ecNumber evidence="4">5.1.3.4</ecNumber>
    </recommendedName>
</protein>
<dbReference type="Gene3D" id="3.40.225.10">
    <property type="entry name" value="Class II aldolase/adducin N-terminal domain"/>
    <property type="match status" value="1"/>
</dbReference>
<organism evidence="8">
    <name type="scientific">Dictyoglomus thermophilum</name>
    <dbReference type="NCBI Taxonomy" id="14"/>
    <lineage>
        <taxon>Bacteria</taxon>
        <taxon>Pseudomonadati</taxon>
        <taxon>Dictyoglomota</taxon>
        <taxon>Dictyoglomia</taxon>
        <taxon>Dictyoglomales</taxon>
        <taxon>Dictyoglomaceae</taxon>
        <taxon>Dictyoglomus</taxon>
    </lineage>
</organism>
<dbReference type="GO" id="GO:0008742">
    <property type="term" value="F:L-ribulose-phosphate 4-epimerase activity"/>
    <property type="evidence" value="ECO:0007669"/>
    <property type="project" value="UniProtKB-EC"/>
</dbReference>
<dbReference type="PANTHER" id="PTHR22789:SF8">
    <property type="entry name" value="L-RIBULOSE-5-PHOSPHATE 4-EPIMERASE SGBE"/>
    <property type="match status" value="1"/>
</dbReference>
<keyword evidence="5" id="KW-0479">Metal-binding</keyword>
<comment type="similarity">
    <text evidence="3">Belongs to the aldolase class II family. AraD/FucA subfamily.</text>
</comment>
<evidence type="ECO:0000313" key="8">
    <source>
        <dbReference type="EMBL" id="HFX13191.1"/>
    </source>
</evidence>
<dbReference type="GO" id="GO:0046872">
    <property type="term" value="F:metal ion binding"/>
    <property type="evidence" value="ECO:0007669"/>
    <property type="project" value="UniProtKB-KW"/>
</dbReference>
<dbReference type="GO" id="GO:0016832">
    <property type="term" value="F:aldehyde-lyase activity"/>
    <property type="evidence" value="ECO:0007669"/>
    <property type="project" value="TreeGrafter"/>
</dbReference>
<proteinExistence type="inferred from homology"/>
<dbReference type="EC" id="5.1.3.4" evidence="4"/>
<dbReference type="AlphaFoldDB" id="A0A7C3MKH6"/>
<comment type="cofactor">
    <cofactor evidence="2">
        <name>Zn(2+)</name>
        <dbReference type="ChEBI" id="CHEBI:29105"/>
    </cofactor>
</comment>
<dbReference type="GO" id="GO:0019323">
    <property type="term" value="P:pentose catabolic process"/>
    <property type="evidence" value="ECO:0007669"/>
    <property type="project" value="TreeGrafter"/>
</dbReference>